<protein>
    <submittedName>
        <fullName evidence="2">Uncharacterized protein</fullName>
    </submittedName>
</protein>
<name>A0ABV3PZS8_9BACL</name>
<keyword evidence="1" id="KW-1133">Transmembrane helix</keyword>
<evidence type="ECO:0000313" key="2">
    <source>
        <dbReference type="EMBL" id="MEW9500594.1"/>
    </source>
</evidence>
<feature type="transmembrane region" description="Helical" evidence="1">
    <location>
        <begin position="42"/>
        <end position="70"/>
    </location>
</feature>
<evidence type="ECO:0000313" key="3">
    <source>
        <dbReference type="Proteomes" id="UP001556040"/>
    </source>
</evidence>
<accession>A0ABV3PZS8</accession>
<sequence length="84" mass="8873">MTVKEEKDCCACLGVGTALCWLALSNAIIIAAALLVLGFGEIWTAAVVISAIVVLIIGIIFATITLALIAKFVCKCLKDKKHHC</sequence>
<keyword evidence="1" id="KW-0812">Transmembrane</keyword>
<gene>
    <name evidence="2" type="ORF">AB1471_02125</name>
</gene>
<dbReference type="Proteomes" id="UP001556040">
    <property type="component" value="Unassembled WGS sequence"/>
</dbReference>
<feature type="transmembrane region" description="Helical" evidence="1">
    <location>
        <begin position="12"/>
        <end position="36"/>
    </location>
</feature>
<dbReference type="RefSeq" id="WP_367777900.1">
    <property type="nucleotide sequence ID" value="NZ_JBFMIA010000001.1"/>
</dbReference>
<keyword evidence="3" id="KW-1185">Reference proteome</keyword>
<reference evidence="2 3" key="1">
    <citation type="journal article" date="1979" name="Int. J. Syst. Evol. Microbiol.">
        <title>Bacillus globisporus subsp. marinus subsp. nov.</title>
        <authorList>
            <person name="Liu H."/>
        </authorList>
    </citation>
    <scope>NUCLEOTIDE SEQUENCE [LARGE SCALE GENOMIC DNA]</scope>
    <source>
        <strain evidence="2 3">DSM 1297</strain>
    </source>
</reference>
<comment type="caution">
    <text evidence="2">The sequence shown here is derived from an EMBL/GenBank/DDBJ whole genome shotgun (WGS) entry which is preliminary data.</text>
</comment>
<proteinExistence type="predicted"/>
<organism evidence="2 3">
    <name type="scientific">Jeotgalibacillus marinus</name>
    <dbReference type="NCBI Taxonomy" id="86667"/>
    <lineage>
        <taxon>Bacteria</taxon>
        <taxon>Bacillati</taxon>
        <taxon>Bacillota</taxon>
        <taxon>Bacilli</taxon>
        <taxon>Bacillales</taxon>
        <taxon>Caryophanaceae</taxon>
        <taxon>Jeotgalibacillus</taxon>
    </lineage>
</organism>
<keyword evidence="1" id="KW-0472">Membrane</keyword>
<dbReference type="EMBL" id="JBFMIA010000001">
    <property type="protein sequence ID" value="MEW9500594.1"/>
    <property type="molecule type" value="Genomic_DNA"/>
</dbReference>
<evidence type="ECO:0000256" key="1">
    <source>
        <dbReference type="SAM" id="Phobius"/>
    </source>
</evidence>